<feature type="transmembrane region" description="Helical" evidence="6">
    <location>
        <begin position="61"/>
        <end position="85"/>
    </location>
</feature>
<dbReference type="InterPro" id="IPR015414">
    <property type="entry name" value="TMEM64"/>
</dbReference>
<dbReference type="EMBL" id="JAFBER010000001">
    <property type="protein sequence ID" value="MBM7643923.1"/>
    <property type="molecule type" value="Genomic_DNA"/>
</dbReference>
<evidence type="ECO:0000256" key="4">
    <source>
        <dbReference type="ARBA" id="ARBA00022989"/>
    </source>
</evidence>
<name>A0ABS2PV41_9BACL</name>
<accession>A0ABS2PV41</accession>
<dbReference type="RefSeq" id="WP_205001862.1">
    <property type="nucleotide sequence ID" value="NZ_JAFBER010000001.1"/>
</dbReference>
<organism evidence="8 9">
    <name type="scientific">Scopulibacillus daqui</name>
    <dbReference type="NCBI Taxonomy" id="1469162"/>
    <lineage>
        <taxon>Bacteria</taxon>
        <taxon>Bacillati</taxon>
        <taxon>Bacillota</taxon>
        <taxon>Bacilli</taxon>
        <taxon>Bacillales</taxon>
        <taxon>Sporolactobacillaceae</taxon>
        <taxon>Scopulibacillus</taxon>
    </lineage>
</organism>
<dbReference type="PANTHER" id="PTHR12677">
    <property type="entry name" value="GOLGI APPARATUS MEMBRANE PROTEIN TVP38-RELATED"/>
    <property type="match status" value="1"/>
</dbReference>
<keyword evidence="9" id="KW-1185">Reference proteome</keyword>
<evidence type="ECO:0000256" key="3">
    <source>
        <dbReference type="ARBA" id="ARBA00022692"/>
    </source>
</evidence>
<comment type="caution">
    <text evidence="8">The sequence shown here is derived from an EMBL/GenBank/DDBJ whole genome shotgun (WGS) entry which is preliminary data.</text>
</comment>
<feature type="transmembrane region" description="Helical" evidence="6">
    <location>
        <begin position="32"/>
        <end position="55"/>
    </location>
</feature>
<keyword evidence="5 6" id="KW-0472">Membrane</keyword>
<dbReference type="PANTHER" id="PTHR12677:SF55">
    <property type="entry name" value="UNDECAPRENYL PHOSPHATE TRANSPORTER SAOUHSC_00901-RELATED"/>
    <property type="match status" value="1"/>
</dbReference>
<evidence type="ECO:0000256" key="1">
    <source>
        <dbReference type="ARBA" id="ARBA00004651"/>
    </source>
</evidence>
<dbReference type="InterPro" id="IPR032816">
    <property type="entry name" value="VTT_dom"/>
</dbReference>
<evidence type="ECO:0000259" key="7">
    <source>
        <dbReference type="Pfam" id="PF09335"/>
    </source>
</evidence>
<sequence>MNFFESCQHFIDTHITLKSVEHILQGYKGTGIFVGIALPMLEAFLPILPLIVFVLANAAAYGFFVGFLLSWAGSCLGAFIVFWFCRKVVRRPVKKWIYKHRKLRSMMLWVEKVGFGPLFIVLSIPFTPSSVINVLAGLSNLHPRTFYLATMLGKMIMIGMITFIGNDWKSLLTNPVELVIVIIAIALLWVIGKTIEKKLNNHKPHGKKNIRLHSKEKINR</sequence>
<keyword evidence="3 6" id="KW-0812">Transmembrane</keyword>
<dbReference type="Proteomes" id="UP000808914">
    <property type="component" value="Unassembled WGS sequence"/>
</dbReference>
<keyword evidence="4 6" id="KW-1133">Transmembrane helix</keyword>
<keyword evidence="2 6" id="KW-1003">Cell membrane</keyword>
<comment type="similarity">
    <text evidence="6">Belongs to the TVP38/TMEM64 family.</text>
</comment>
<feature type="transmembrane region" description="Helical" evidence="6">
    <location>
        <begin position="171"/>
        <end position="191"/>
    </location>
</feature>
<comment type="subcellular location">
    <subcellularLocation>
        <location evidence="1 6">Cell membrane</location>
        <topology evidence="1 6">Multi-pass membrane protein</topology>
    </subcellularLocation>
</comment>
<evidence type="ECO:0000256" key="6">
    <source>
        <dbReference type="RuleBase" id="RU366058"/>
    </source>
</evidence>
<dbReference type="Pfam" id="PF09335">
    <property type="entry name" value="VTT_dom"/>
    <property type="match status" value="1"/>
</dbReference>
<proteinExistence type="inferred from homology"/>
<evidence type="ECO:0000256" key="5">
    <source>
        <dbReference type="ARBA" id="ARBA00023136"/>
    </source>
</evidence>
<evidence type="ECO:0000313" key="8">
    <source>
        <dbReference type="EMBL" id="MBM7643923.1"/>
    </source>
</evidence>
<evidence type="ECO:0000256" key="2">
    <source>
        <dbReference type="ARBA" id="ARBA00022475"/>
    </source>
</evidence>
<feature type="transmembrane region" description="Helical" evidence="6">
    <location>
        <begin position="106"/>
        <end position="126"/>
    </location>
</feature>
<gene>
    <name evidence="8" type="ORF">JOD45_000114</name>
</gene>
<feature type="domain" description="VTT" evidence="7">
    <location>
        <begin position="49"/>
        <end position="166"/>
    </location>
</feature>
<evidence type="ECO:0000313" key="9">
    <source>
        <dbReference type="Proteomes" id="UP000808914"/>
    </source>
</evidence>
<protein>
    <recommendedName>
        <fullName evidence="6">TVP38/TMEM64 family membrane protein</fullName>
    </recommendedName>
</protein>
<reference evidence="8 9" key="1">
    <citation type="submission" date="2021-01" db="EMBL/GenBank/DDBJ databases">
        <title>Genomic Encyclopedia of Type Strains, Phase IV (KMG-IV): sequencing the most valuable type-strain genomes for metagenomic binning, comparative biology and taxonomic classification.</title>
        <authorList>
            <person name="Goeker M."/>
        </authorList>
    </citation>
    <scope>NUCLEOTIDE SEQUENCE [LARGE SCALE GENOMIC DNA]</scope>
    <source>
        <strain evidence="8 9">DSM 28236</strain>
    </source>
</reference>
<feature type="transmembrane region" description="Helical" evidence="6">
    <location>
        <begin position="146"/>
        <end position="164"/>
    </location>
</feature>